<feature type="compositionally biased region" description="Basic and acidic residues" evidence="7">
    <location>
        <begin position="64"/>
        <end position="74"/>
    </location>
</feature>
<evidence type="ECO:0000256" key="3">
    <source>
        <dbReference type="ARBA" id="ARBA00022840"/>
    </source>
</evidence>
<feature type="compositionally biased region" description="Polar residues" evidence="7">
    <location>
        <begin position="268"/>
        <end position="285"/>
    </location>
</feature>
<feature type="compositionally biased region" description="Polar residues" evidence="7">
    <location>
        <begin position="293"/>
        <end position="305"/>
    </location>
</feature>
<feature type="coiled-coil region" evidence="6">
    <location>
        <begin position="716"/>
        <end position="757"/>
    </location>
</feature>
<feature type="compositionally biased region" description="Low complexity" evidence="7">
    <location>
        <begin position="442"/>
        <end position="454"/>
    </location>
</feature>
<gene>
    <name evidence="9" type="ORF">D915_003887</name>
</gene>
<feature type="compositionally biased region" description="Basic and acidic residues" evidence="7">
    <location>
        <begin position="1026"/>
        <end position="1036"/>
    </location>
</feature>
<evidence type="ECO:0000256" key="7">
    <source>
        <dbReference type="SAM" id="MobiDB-lite"/>
    </source>
</evidence>
<feature type="compositionally biased region" description="Polar residues" evidence="7">
    <location>
        <begin position="234"/>
        <end position="246"/>
    </location>
</feature>
<feature type="compositionally biased region" description="Polar residues" evidence="7">
    <location>
        <begin position="127"/>
        <end position="136"/>
    </location>
</feature>
<comment type="subcellular location">
    <subcellularLocation>
        <location evidence="1">Cytoplasm</location>
        <location evidence="1">Cytoskeleton</location>
    </subcellularLocation>
</comment>
<keyword evidence="10" id="KW-1185">Reference proteome</keyword>
<feature type="compositionally biased region" description="Polar residues" evidence="7">
    <location>
        <begin position="88"/>
        <end position="104"/>
    </location>
</feature>
<evidence type="ECO:0000313" key="10">
    <source>
        <dbReference type="Proteomes" id="UP000230066"/>
    </source>
</evidence>
<dbReference type="EMBL" id="JXXN02001152">
    <property type="protein sequence ID" value="THD25416.1"/>
    <property type="molecule type" value="Genomic_DNA"/>
</dbReference>
<dbReference type="GO" id="GO:0008017">
    <property type="term" value="F:microtubule binding"/>
    <property type="evidence" value="ECO:0007669"/>
    <property type="project" value="InterPro"/>
</dbReference>
<protein>
    <submittedName>
        <fullName evidence="9">Kinesin protein</fullName>
    </submittedName>
</protein>
<proteinExistence type="inferred from homology"/>
<dbReference type="InterPro" id="IPR027640">
    <property type="entry name" value="Kinesin-like_fam"/>
</dbReference>
<dbReference type="GO" id="GO:0003777">
    <property type="term" value="F:microtubule motor activity"/>
    <property type="evidence" value="ECO:0007669"/>
    <property type="project" value="InterPro"/>
</dbReference>
<accession>A0A4E0RD67</accession>
<feature type="coiled-coil region" evidence="6">
    <location>
        <begin position="804"/>
        <end position="873"/>
    </location>
</feature>
<keyword evidence="4" id="KW-0963">Cytoplasm</keyword>
<dbReference type="PANTHER" id="PTHR47972">
    <property type="entry name" value="KINESIN-LIKE PROTEIN KLP-3"/>
    <property type="match status" value="1"/>
</dbReference>
<comment type="caution">
    <text evidence="9">The sequence shown here is derived from an EMBL/GenBank/DDBJ whole genome shotgun (WGS) entry which is preliminary data.</text>
</comment>
<feature type="compositionally biased region" description="Basic and acidic residues" evidence="7">
    <location>
        <begin position="311"/>
        <end position="325"/>
    </location>
</feature>
<name>A0A4E0RD67_FASHE</name>
<feature type="compositionally biased region" description="Basic and acidic residues" evidence="7">
    <location>
        <begin position="969"/>
        <end position="987"/>
    </location>
</feature>
<dbReference type="GO" id="GO:0005524">
    <property type="term" value="F:ATP binding"/>
    <property type="evidence" value="ECO:0007669"/>
    <property type="project" value="UniProtKB-UniRule"/>
</dbReference>
<keyword evidence="6" id="KW-0175">Coiled coil</keyword>
<comment type="similarity">
    <text evidence="5">Belongs to the TRAFAC class myosin-kinesin ATPase superfamily. Kinesin family.</text>
</comment>
<dbReference type="Proteomes" id="UP000230066">
    <property type="component" value="Unassembled WGS sequence"/>
</dbReference>
<dbReference type="Gene3D" id="3.40.850.10">
    <property type="entry name" value="Kinesin motor domain"/>
    <property type="match status" value="1"/>
</dbReference>
<evidence type="ECO:0000256" key="6">
    <source>
        <dbReference type="SAM" id="Coils"/>
    </source>
</evidence>
<evidence type="ECO:0000256" key="2">
    <source>
        <dbReference type="ARBA" id="ARBA00022741"/>
    </source>
</evidence>
<evidence type="ECO:0000256" key="5">
    <source>
        <dbReference type="PROSITE-ProRule" id="PRU00283"/>
    </source>
</evidence>
<feature type="region of interest" description="Disordered" evidence="7">
    <location>
        <begin position="380"/>
        <end position="576"/>
    </location>
</feature>
<feature type="compositionally biased region" description="Polar residues" evidence="7">
    <location>
        <begin position="144"/>
        <end position="156"/>
    </location>
</feature>
<feature type="region of interest" description="Disordered" evidence="7">
    <location>
        <begin position="25"/>
        <end position="246"/>
    </location>
</feature>
<dbReference type="GO" id="GO:0005856">
    <property type="term" value="C:cytoskeleton"/>
    <property type="evidence" value="ECO:0007669"/>
    <property type="project" value="UniProtKB-SubCell"/>
</dbReference>
<feature type="compositionally biased region" description="Basic and acidic residues" evidence="7">
    <location>
        <begin position="215"/>
        <end position="231"/>
    </location>
</feature>
<dbReference type="InterPro" id="IPR027417">
    <property type="entry name" value="P-loop_NTPase"/>
</dbReference>
<feature type="binding site" evidence="5">
    <location>
        <begin position="1209"/>
        <end position="1216"/>
    </location>
    <ligand>
        <name>ATP</name>
        <dbReference type="ChEBI" id="CHEBI:30616"/>
    </ligand>
</feature>
<dbReference type="GO" id="GO:0007018">
    <property type="term" value="P:microtubule-based movement"/>
    <property type="evidence" value="ECO:0007669"/>
    <property type="project" value="InterPro"/>
</dbReference>
<feature type="compositionally biased region" description="Polar residues" evidence="7">
    <location>
        <begin position="41"/>
        <end position="52"/>
    </location>
</feature>
<feature type="domain" description="Kinesin motor" evidence="8">
    <location>
        <begin position="1129"/>
        <end position="1450"/>
    </location>
</feature>
<dbReference type="SUPFAM" id="SSF52540">
    <property type="entry name" value="P-loop containing nucleoside triphosphate hydrolases"/>
    <property type="match status" value="1"/>
</dbReference>
<dbReference type="PROSITE" id="PS50067">
    <property type="entry name" value="KINESIN_MOTOR_2"/>
    <property type="match status" value="1"/>
</dbReference>
<feature type="region of interest" description="Disordered" evidence="7">
    <location>
        <begin position="266"/>
        <end position="352"/>
    </location>
</feature>
<feature type="region of interest" description="Disordered" evidence="7">
    <location>
        <begin position="629"/>
        <end position="655"/>
    </location>
</feature>
<feature type="compositionally biased region" description="Polar residues" evidence="7">
    <location>
        <begin position="521"/>
        <end position="539"/>
    </location>
</feature>
<feature type="compositionally biased region" description="Low complexity" evidence="7">
    <location>
        <begin position="329"/>
        <end position="340"/>
    </location>
</feature>
<evidence type="ECO:0000259" key="8">
    <source>
        <dbReference type="PROSITE" id="PS50067"/>
    </source>
</evidence>
<reference evidence="9" key="1">
    <citation type="submission" date="2019-03" db="EMBL/GenBank/DDBJ databases">
        <title>Improved annotation for the trematode Fasciola hepatica.</title>
        <authorList>
            <person name="Choi Y.-J."/>
            <person name="Martin J."/>
            <person name="Mitreva M."/>
        </authorList>
    </citation>
    <scope>NUCLEOTIDE SEQUENCE [LARGE SCALE GENOMIC DNA]</scope>
</reference>
<feature type="compositionally biased region" description="Basic and acidic residues" evidence="7">
    <location>
        <begin position="114"/>
        <end position="126"/>
    </location>
</feature>
<keyword evidence="4" id="KW-0206">Cytoskeleton</keyword>
<evidence type="ECO:0000256" key="4">
    <source>
        <dbReference type="ARBA" id="ARBA00023212"/>
    </source>
</evidence>
<feature type="region of interest" description="Disordered" evidence="7">
    <location>
        <begin position="969"/>
        <end position="1036"/>
    </location>
</feature>
<keyword evidence="5" id="KW-0505">Motor protein</keyword>
<keyword evidence="2 5" id="KW-0547">Nucleotide-binding</keyword>
<feature type="compositionally biased region" description="Polar residues" evidence="7">
    <location>
        <begin position="395"/>
        <end position="406"/>
    </location>
</feature>
<sequence>MIQPWNQLRWSLTTANLLQNVHQGELETEEVESDPPIPLTERSNGNVPNIQITAPIDDSTMEPVKGELKIKEVESDPLVSSKERPSENVPTIQLASPGENSTLGPATHPSIASDKTKNQTSEERSSLNKNSRSHSANLRENKRTSGNSVKTTNSRENVPRVSGGTVGSTSDHRAHAGSVRSSAASKNRIESKLNQPKLSPTRANGSIRNSASMNKTDKKLSVDHLEPEFRKSGGLSTPPSRSGSMKQNLMRGIHEDPMLHPMDELSKRTSNVTTPSPSLRSASTRRSPKVLEESSQQKIPVSSASGIPHVVENENKSVKSRDLDAGQKSAAANSSIHSASQNRPFKASQDYDPNEKLRCCADLLPSDASPYPVMTAVKDTTASVHSAKEEPLKIASQSSPEGFGSTTEDKKQNSSDADNEIPILPQSCGSQGLEVPVSQKLSASSQGAAPSSGSNLDRLSNRTTGSIKRSPAPSIGSSRERLHTGSTGSIKRDPALSVGSAASIKREPASSLGSNRDIDPTRSSGSIKQKISPLRSSLLSGRKSPERVSFESVKSIPKKSPTGSAEALQNEPMRAETGKMSEELFYYAPVTPPPEVEQSQEKQPFSIDATEDAPDGADLVGLEPMVTSEQPKFDSEGSPTGSSNLPIVEPTRRRTPEWNPDIMEQLEEANDEARPSGRIASEQDRYSKKEISFVTLSTAGFCDANETAYFPLQVQIAALEAKLSEYALNYAELQDKYETLQNNYVILEKNLKNANIIARDQVVFENLKMNYHLVSSELEEYRMLLREIRKIGWENLPQRMMQDCKDMQEKLAAAKKDRDRALHEESAARGIANEALKQVKLMRNSIETHSTIIEELEAQREFSRQAYTKALQRVQEDYEHRALIQQSRDQRRQAHLEFLVQELKTQLEQSFDGDMKDTVFHSNLSYYYPSLEECRVGLMQIDGNSVELTTDEQKQFFIKSKLPKEIADALMDPRRSLPESKKGRESTARTAEAAKQQNTDDAAVETSPAEPNGIASTELSKPAVMRSEDGDAKDPANAIQDERTAWEQLRVQWEMKVREKEKEITQLKEKINQLEREVEDLRNKRMMEMEADVRIKSLRDENAMLYEHYHTELVLRRKFHSQVEDLKGKIRVFCRIRAAQPSELSKKIPLVVQNSDAYTVMVRTEDESKYFPFDRVFAGNCTHEEMMEELGGLIQAAIYGFNVCILAYGQSDSGKSHTMQGDQRDPGIIPRSCTDVFVRLEQPNHQKSFNTDVSISMFELHNDTITDLLKPTPQVLDDTSMTKDSNGVMQIQGLCRLSGLCAEEILEHFQRGQSHRAGHHPRTSNTTAGHCVTCITIVSTNKLTQITYTGKLTFVELAESEKMHKPANASDQNKDVRQFDQTLSALADVLFALHISQASVPYRNNKLTTLLQDSIGGNAKTLMIVHINPTETSLMETLATLNYGSRVRFVKNDARQISNEEQVVKLQNTLGRLRRQE</sequence>
<dbReference type="Pfam" id="PF00225">
    <property type="entry name" value="Kinesin"/>
    <property type="match status" value="1"/>
</dbReference>
<organism evidence="9 10">
    <name type="scientific">Fasciola hepatica</name>
    <name type="common">Liver fluke</name>
    <dbReference type="NCBI Taxonomy" id="6192"/>
    <lineage>
        <taxon>Eukaryota</taxon>
        <taxon>Metazoa</taxon>
        <taxon>Spiralia</taxon>
        <taxon>Lophotrochozoa</taxon>
        <taxon>Platyhelminthes</taxon>
        <taxon>Trematoda</taxon>
        <taxon>Digenea</taxon>
        <taxon>Plagiorchiida</taxon>
        <taxon>Echinostomata</taxon>
        <taxon>Echinostomatoidea</taxon>
        <taxon>Fasciolidae</taxon>
        <taxon>Fasciola</taxon>
    </lineage>
</organism>
<keyword evidence="3 5" id="KW-0067">ATP-binding</keyword>
<dbReference type="SMART" id="SM00129">
    <property type="entry name" value="KISc"/>
    <property type="match status" value="1"/>
</dbReference>
<dbReference type="InterPro" id="IPR036961">
    <property type="entry name" value="Kinesin_motor_dom_sf"/>
</dbReference>
<dbReference type="InterPro" id="IPR001752">
    <property type="entry name" value="Kinesin_motor_dom"/>
</dbReference>
<feature type="compositionally biased region" description="Polar residues" evidence="7">
    <location>
        <begin position="192"/>
        <end position="214"/>
    </location>
</feature>
<dbReference type="PANTHER" id="PTHR47972:SF16">
    <property type="entry name" value="KINESIN-LIKE PROTEIN"/>
    <property type="match status" value="1"/>
</dbReference>
<evidence type="ECO:0000256" key="1">
    <source>
        <dbReference type="ARBA" id="ARBA00004245"/>
    </source>
</evidence>
<dbReference type="PRINTS" id="PR00380">
    <property type="entry name" value="KINESINHEAVY"/>
</dbReference>
<feature type="compositionally biased region" description="Polar residues" evidence="7">
    <location>
        <begin position="455"/>
        <end position="467"/>
    </location>
</feature>
<feature type="coiled-coil region" evidence="6">
    <location>
        <begin position="1050"/>
        <end position="1091"/>
    </location>
</feature>
<evidence type="ECO:0000313" key="9">
    <source>
        <dbReference type="EMBL" id="THD25416.1"/>
    </source>
</evidence>